<feature type="coiled-coil region" evidence="1">
    <location>
        <begin position="158"/>
        <end position="198"/>
    </location>
</feature>
<accession>A0A8J2WYS7</accession>
<feature type="compositionally biased region" description="Polar residues" evidence="2">
    <location>
        <begin position="34"/>
        <end position="44"/>
    </location>
</feature>
<name>A0A8J2WYS7_9STRA</name>
<keyword evidence="4" id="KW-1185">Reference proteome</keyword>
<evidence type="ECO:0000256" key="1">
    <source>
        <dbReference type="SAM" id="Coils"/>
    </source>
</evidence>
<sequence>MSAQAQRRRPRGAREHAAAQAQRVRRARAAANGMSPSAPRSATKSPRVRTASPQARRVITLDSYEESKGEDAEAEVARLEAQLEEARRRAYEKRTGKPAPPRKVQFAESGDWSESWHELADDRAAQYPEDAPPPPADAPAAAPAPAAELSEDGKAFRAALAEKARKLAEEKAERARIKAEAEAKAAEERRLAREAEDETNGADPERVYCGVRLVGRLSSMMSGDRPLPPQFKCGVCQTANDAEEIRCSSCSAARVAPWQRLPGGLLRAGTVIKANDYEGVFAIISSVGRMQKRMKVVLFAPESSPEVGDLMLPAIEAEWTVLPASEANDAIQQHMLCWALCPKCEHVFYVQNGDIANRQVRAKELPKVKLQKEADEKLLKETEAKKAELKTREPLPTKEILACTAEIKRLRVAIRASKIRGAPVQDWCPRCLNREFDFFPKDVWPTP</sequence>
<comment type="caution">
    <text evidence="3">The sequence shown here is derived from an EMBL/GenBank/DDBJ whole genome shotgun (WGS) entry which is preliminary data.</text>
</comment>
<dbReference type="AlphaFoldDB" id="A0A8J2WYS7"/>
<reference evidence="3" key="1">
    <citation type="submission" date="2021-11" db="EMBL/GenBank/DDBJ databases">
        <authorList>
            <consortium name="Genoscope - CEA"/>
            <person name="William W."/>
        </authorList>
    </citation>
    <scope>NUCLEOTIDE SEQUENCE</scope>
</reference>
<proteinExistence type="predicted"/>
<feature type="compositionally biased region" description="Basic and acidic residues" evidence="2">
    <location>
        <begin position="84"/>
        <end position="95"/>
    </location>
</feature>
<feature type="compositionally biased region" description="Basic residues" evidence="2">
    <location>
        <begin position="1"/>
        <end position="11"/>
    </location>
</feature>
<dbReference type="Proteomes" id="UP000789595">
    <property type="component" value="Unassembled WGS sequence"/>
</dbReference>
<keyword evidence="1" id="KW-0175">Coiled coil</keyword>
<evidence type="ECO:0000313" key="3">
    <source>
        <dbReference type="EMBL" id="CAH0372969.1"/>
    </source>
</evidence>
<dbReference type="EMBL" id="CAKKNE010000004">
    <property type="protein sequence ID" value="CAH0372969.1"/>
    <property type="molecule type" value="Genomic_DNA"/>
</dbReference>
<feature type="compositionally biased region" description="Low complexity" evidence="2">
    <location>
        <begin position="138"/>
        <end position="148"/>
    </location>
</feature>
<feature type="compositionally biased region" description="Basic and acidic residues" evidence="2">
    <location>
        <begin position="114"/>
        <end position="124"/>
    </location>
</feature>
<protein>
    <submittedName>
        <fullName evidence="3">Uncharacterized protein</fullName>
    </submittedName>
</protein>
<feature type="region of interest" description="Disordered" evidence="2">
    <location>
        <begin position="1"/>
        <end position="149"/>
    </location>
</feature>
<feature type="compositionally biased region" description="Basic and acidic residues" evidence="2">
    <location>
        <begin position="65"/>
        <end position="78"/>
    </location>
</feature>
<gene>
    <name evidence="3" type="ORF">PECAL_4P01310</name>
</gene>
<organism evidence="3 4">
    <name type="scientific">Pelagomonas calceolata</name>
    <dbReference type="NCBI Taxonomy" id="35677"/>
    <lineage>
        <taxon>Eukaryota</taxon>
        <taxon>Sar</taxon>
        <taxon>Stramenopiles</taxon>
        <taxon>Ochrophyta</taxon>
        <taxon>Pelagophyceae</taxon>
        <taxon>Pelagomonadales</taxon>
        <taxon>Pelagomonadaceae</taxon>
        <taxon>Pelagomonas</taxon>
    </lineage>
</organism>
<evidence type="ECO:0000313" key="4">
    <source>
        <dbReference type="Proteomes" id="UP000789595"/>
    </source>
</evidence>
<evidence type="ECO:0000256" key="2">
    <source>
        <dbReference type="SAM" id="MobiDB-lite"/>
    </source>
</evidence>